<comment type="caution">
    <text evidence="2">The sequence shown here is derived from an EMBL/GenBank/DDBJ whole genome shotgun (WGS) entry which is preliminary data.</text>
</comment>
<dbReference type="Proteomes" id="UP001058974">
    <property type="component" value="Chromosome 2"/>
</dbReference>
<evidence type="ECO:0000259" key="1">
    <source>
        <dbReference type="Pfam" id="PF24924"/>
    </source>
</evidence>
<dbReference type="InterPro" id="IPR046960">
    <property type="entry name" value="PPR_At4g14850-like_plant"/>
</dbReference>
<reference evidence="2 3" key="1">
    <citation type="journal article" date="2022" name="Nat. Genet.">
        <title>Improved pea reference genome and pan-genome highlight genomic features and evolutionary characteristics.</title>
        <authorList>
            <person name="Yang T."/>
            <person name="Liu R."/>
            <person name="Luo Y."/>
            <person name="Hu S."/>
            <person name="Wang D."/>
            <person name="Wang C."/>
            <person name="Pandey M.K."/>
            <person name="Ge S."/>
            <person name="Xu Q."/>
            <person name="Li N."/>
            <person name="Li G."/>
            <person name="Huang Y."/>
            <person name="Saxena R.K."/>
            <person name="Ji Y."/>
            <person name="Li M."/>
            <person name="Yan X."/>
            <person name="He Y."/>
            <person name="Liu Y."/>
            <person name="Wang X."/>
            <person name="Xiang C."/>
            <person name="Varshney R.K."/>
            <person name="Ding H."/>
            <person name="Gao S."/>
            <person name="Zong X."/>
        </authorList>
    </citation>
    <scope>NUCLEOTIDE SEQUENCE [LARGE SCALE GENOMIC DNA]</scope>
    <source>
        <strain evidence="2 3">cv. Zhongwan 6</strain>
    </source>
</reference>
<dbReference type="EMBL" id="JAMSHJ010000002">
    <property type="protein sequence ID" value="KAI5434317.1"/>
    <property type="molecule type" value="Genomic_DNA"/>
</dbReference>
<feature type="domain" description="DUF7745" evidence="1">
    <location>
        <begin position="494"/>
        <end position="607"/>
    </location>
</feature>
<keyword evidence="3" id="KW-1185">Reference proteome</keyword>
<gene>
    <name evidence="2" type="ORF">KIW84_021251</name>
</gene>
<evidence type="ECO:0000313" key="2">
    <source>
        <dbReference type="EMBL" id="KAI5434317.1"/>
    </source>
</evidence>
<protein>
    <recommendedName>
        <fullName evidence="1">DUF7745 domain-containing protein</fullName>
    </recommendedName>
</protein>
<proteinExistence type="predicted"/>
<sequence>MFFNFVRKLGLSLDSYSLPYVLKVVVSLKDVVLERQVHCAGVVTGLDSYLSFVCSVIQMYSSCGNDVSYARKVFDEFILLFGENGSVWNAMFAAYAKVARPGHGSSHSMQLLLELRRITLLQIESATLVAVLKSCENESDLLAACSQLSAICEGKQLHVFAIKFGCNLDIYVGSSIIDMRGSPSCICLHGERGPNQAKRSHLYCHPFCLDHVGLVELGRDYFTSMRSGYGIEHKGSLLAASTRCGDIDLAAEALRHLVVLEPHHCGNYSLLSNAYASLGRWSESWMPVNVDSSSQWPVSIDAQESCSNAALLGFGIVEKCNKHDTISNLLKSGTAEPRTDGANIDLIEVAVVLPKQQQTMSNCYKIIHNVALEIGISPDTLTANINLQEGYMAPDVQHEIVNWLKAHVYTGAFHKGLKAKIKPANVSLDGSGASDGSDTSPLSDSGLPNPIVVNVKSVPPRRKTISNIRILKDNKVICSSEGFTTSENGVSIDKVTLQGNFGRILDLLSVDVQTPAITALAQFYDPLLRSFLFQDFQLTPTLEEFDRLLGFSMKGRTPYNRIGQVPEVEMLALALYIPISDALANWKKRENLLGLWRAYLEEEAERLFVIHH</sequence>
<accession>A0A9D5B3P6</accession>
<dbReference type="Gramene" id="Psat02G0125100-T1">
    <property type="protein sequence ID" value="KAI5434317.1"/>
    <property type="gene ID" value="KIW84_021251"/>
</dbReference>
<dbReference type="InterPro" id="IPR056647">
    <property type="entry name" value="DUF7745"/>
</dbReference>
<organism evidence="2 3">
    <name type="scientific">Pisum sativum</name>
    <name type="common">Garden pea</name>
    <name type="synonym">Lathyrus oleraceus</name>
    <dbReference type="NCBI Taxonomy" id="3888"/>
    <lineage>
        <taxon>Eukaryota</taxon>
        <taxon>Viridiplantae</taxon>
        <taxon>Streptophyta</taxon>
        <taxon>Embryophyta</taxon>
        <taxon>Tracheophyta</taxon>
        <taxon>Spermatophyta</taxon>
        <taxon>Magnoliopsida</taxon>
        <taxon>eudicotyledons</taxon>
        <taxon>Gunneridae</taxon>
        <taxon>Pentapetalae</taxon>
        <taxon>rosids</taxon>
        <taxon>fabids</taxon>
        <taxon>Fabales</taxon>
        <taxon>Fabaceae</taxon>
        <taxon>Papilionoideae</taxon>
        <taxon>50 kb inversion clade</taxon>
        <taxon>NPAAA clade</taxon>
        <taxon>Hologalegina</taxon>
        <taxon>IRL clade</taxon>
        <taxon>Fabeae</taxon>
        <taxon>Lathyrus</taxon>
    </lineage>
</organism>
<dbReference type="PANTHER" id="PTHR47926">
    <property type="entry name" value="PENTATRICOPEPTIDE REPEAT-CONTAINING PROTEIN"/>
    <property type="match status" value="1"/>
</dbReference>
<dbReference type="AlphaFoldDB" id="A0A9D5B3P6"/>
<dbReference type="GO" id="GO:0003723">
    <property type="term" value="F:RNA binding"/>
    <property type="evidence" value="ECO:0007669"/>
    <property type="project" value="InterPro"/>
</dbReference>
<dbReference type="Pfam" id="PF24924">
    <property type="entry name" value="DUF7745"/>
    <property type="match status" value="1"/>
</dbReference>
<evidence type="ECO:0000313" key="3">
    <source>
        <dbReference type="Proteomes" id="UP001058974"/>
    </source>
</evidence>
<name>A0A9D5B3P6_PEA</name>
<dbReference type="GO" id="GO:0009451">
    <property type="term" value="P:RNA modification"/>
    <property type="evidence" value="ECO:0007669"/>
    <property type="project" value="InterPro"/>
</dbReference>